<feature type="compositionally biased region" description="Basic and acidic residues" evidence="1">
    <location>
        <begin position="159"/>
        <end position="173"/>
    </location>
</feature>
<accession>A0A8E0S8X7</accession>
<keyword evidence="3" id="KW-1185">Reference proteome</keyword>
<evidence type="ECO:0000256" key="1">
    <source>
        <dbReference type="SAM" id="MobiDB-lite"/>
    </source>
</evidence>
<proteinExistence type="predicted"/>
<evidence type="ECO:0000313" key="3">
    <source>
        <dbReference type="Proteomes" id="UP000728185"/>
    </source>
</evidence>
<gene>
    <name evidence="2" type="ORF">FBUS_06075</name>
</gene>
<feature type="compositionally biased region" description="Polar residues" evidence="1">
    <location>
        <begin position="68"/>
        <end position="80"/>
    </location>
</feature>
<feature type="compositionally biased region" description="Basic and acidic residues" evidence="1">
    <location>
        <begin position="98"/>
        <end position="108"/>
    </location>
</feature>
<feature type="region of interest" description="Disordered" evidence="1">
    <location>
        <begin position="262"/>
        <end position="285"/>
    </location>
</feature>
<dbReference type="EMBL" id="LUCM01000694">
    <property type="protein sequence ID" value="KAA0200182.1"/>
    <property type="molecule type" value="Genomic_DNA"/>
</dbReference>
<feature type="region of interest" description="Disordered" evidence="1">
    <location>
        <begin position="68"/>
        <end position="130"/>
    </location>
</feature>
<dbReference type="AlphaFoldDB" id="A0A8E0S8X7"/>
<feature type="compositionally biased region" description="Polar residues" evidence="1">
    <location>
        <begin position="194"/>
        <end position="222"/>
    </location>
</feature>
<reference evidence="2" key="1">
    <citation type="submission" date="2019-05" db="EMBL/GenBank/DDBJ databases">
        <title>Annotation for the trematode Fasciolopsis buski.</title>
        <authorList>
            <person name="Choi Y.-J."/>
        </authorList>
    </citation>
    <scope>NUCLEOTIDE SEQUENCE</scope>
    <source>
        <strain evidence="2">HT</strain>
        <tissue evidence="2">Whole worm</tissue>
    </source>
</reference>
<protein>
    <submittedName>
        <fullName evidence="2">Uncharacterized protein</fullName>
    </submittedName>
</protein>
<dbReference type="Proteomes" id="UP000728185">
    <property type="component" value="Unassembled WGS sequence"/>
</dbReference>
<feature type="compositionally biased region" description="Polar residues" evidence="1">
    <location>
        <begin position="175"/>
        <end position="185"/>
    </location>
</feature>
<organism evidence="2 3">
    <name type="scientific">Fasciolopsis buskii</name>
    <dbReference type="NCBI Taxonomy" id="27845"/>
    <lineage>
        <taxon>Eukaryota</taxon>
        <taxon>Metazoa</taxon>
        <taxon>Spiralia</taxon>
        <taxon>Lophotrochozoa</taxon>
        <taxon>Platyhelminthes</taxon>
        <taxon>Trematoda</taxon>
        <taxon>Digenea</taxon>
        <taxon>Plagiorchiida</taxon>
        <taxon>Echinostomata</taxon>
        <taxon>Echinostomatoidea</taxon>
        <taxon>Fasciolidae</taxon>
        <taxon>Fasciolopsis</taxon>
    </lineage>
</organism>
<name>A0A8E0S8X7_9TREM</name>
<dbReference type="OrthoDB" id="10589577at2759"/>
<evidence type="ECO:0000313" key="2">
    <source>
        <dbReference type="EMBL" id="KAA0200182.1"/>
    </source>
</evidence>
<feature type="compositionally biased region" description="Polar residues" evidence="1">
    <location>
        <begin position="262"/>
        <end position="275"/>
    </location>
</feature>
<sequence>MRLNMLQSFVQKELTPKLPRTDLVAKPLSPLPLKPFMNSDNDCFCYSSPKPTAFGRPATSFARRGSILTTGNPTRSTFPQFRQPPAGSLKRKYSNGRSLDRNRPRGIELVEPTKPYPEEETISRPKQMKPNVVRTPAKSVYQSSHLWWPINERGRVSEDHLDTQVKDECKKPQINELSKSPSKSPTNDRHSLEENNSTPGHSSPTNSCLTSPRLSHSNNDSPKSIAGTDRSLLGLPSTERSRSHLDTIKRFTENFTSRIESLSYSKQPRNSSVKSTMDPVISADSRDPNKAANLYHSEQWLTKCNGKLSELKSLATVQGYRNLSTIPHPMTLLQAQMTLLQCQRNLADFIQRSYRGKSE</sequence>
<feature type="region of interest" description="Disordered" evidence="1">
    <location>
        <begin position="159"/>
        <end position="238"/>
    </location>
</feature>
<comment type="caution">
    <text evidence="2">The sequence shown here is derived from an EMBL/GenBank/DDBJ whole genome shotgun (WGS) entry which is preliminary data.</text>
</comment>